<accession>A0A804IUZ5</accession>
<keyword evidence="3" id="KW-1185">Reference proteome</keyword>
<reference evidence="2" key="2">
    <citation type="submission" date="2021-05" db="UniProtKB">
        <authorList>
            <consortium name="EnsemblPlants"/>
        </authorList>
    </citation>
    <scope>IDENTIFICATION</scope>
    <source>
        <strain evidence="2">subsp. malaccensis</strain>
    </source>
</reference>
<dbReference type="Gramene" id="Ma04_t28580.1">
    <property type="protein sequence ID" value="Ma04_p28580.1"/>
    <property type="gene ID" value="Ma04_g28580"/>
</dbReference>
<dbReference type="EnsemblPlants" id="Ma04_t28580.1">
    <property type="protein sequence ID" value="Ma04_p28580.1"/>
    <property type="gene ID" value="Ma04_g28580"/>
</dbReference>
<dbReference type="EMBL" id="HG996469">
    <property type="protein sequence ID" value="CAG1843664.1"/>
    <property type="molecule type" value="Genomic_DNA"/>
</dbReference>
<dbReference type="AlphaFoldDB" id="A0A804IUZ5"/>
<dbReference type="InParanoid" id="A0A804IUZ5"/>
<dbReference type="Proteomes" id="UP000012960">
    <property type="component" value="Unplaced"/>
</dbReference>
<evidence type="ECO:0000313" key="2">
    <source>
        <dbReference type="EnsemblPlants" id="Ma04_p28580.1"/>
    </source>
</evidence>
<proteinExistence type="predicted"/>
<organism evidence="2 3">
    <name type="scientific">Musa acuminata subsp. malaccensis</name>
    <name type="common">Wild banana</name>
    <name type="synonym">Musa malaccensis</name>
    <dbReference type="NCBI Taxonomy" id="214687"/>
    <lineage>
        <taxon>Eukaryota</taxon>
        <taxon>Viridiplantae</taxon>
        <taxon>Streptophyta</taxon>
        <taxon>Embryophyta</taxon>
        <taxon>Tracheophyta</taxon>
        <taxon>Spermatophyta</taxon>
        <taxon>Magnoliopsida</taxon>
        <taxon>Liliopsida</taxon>
        <taxon>Zingiberales</taxon>
        <taxon>Musaceae</taxon>
        <taxon>Musa</taxon>
    </lineage>
</organism>
<evidence type="ECO:0000313" key="1">
    <source>
        <dbReference type="EMBL" id="CAG1843664.1"/>
    </source>
</evidence>
<evidence type="ECO:0000313" key="3">
    <source>
        <dbReference type="Proteomes" id="UP000012960"/>
    </source>
</evidence>
<reference evidence="1" key="1">
    <citation type="submission" date="2021-03" db="EMBL/GenBank/DDBJ databases">
        <authorList>
            <consortium name="Genoscope - CEA"/>
            <person name="William W."/>
        </authorList>
    </citation>
    <scope>NUCLEOTIDE SEQUENCE</scope>
    <source>
        <strain evidence="1">Doubled-haploid Pahang</strain>
    </source>
</reference>
<sequence>MLFNFQEEKPLINRQINCKVLGRFIIRGDNSSLEINVGRCRASTPFTVWKFSRGSISKIQRLTYVVPLVIRSYFL</sequence>
<gene>
    <name evidence="1" type="ORF">GSMUA_134590.1</name>
</gene>
<name>A0A804IUZ5_MUSAM</name>
<protein>
    <submittedName>
        <fullName evidence="1">(wild Malaysian banana) hypothetical protein</fullName>
    </submittedName>
</protein>